<evidence type="ECO:0000313" key="2">
    <source>
        <dbReference type="EMBL" id="BAG17959.1"/>
    </source>
</evidence>
<protein>
    <recommendedName>
        <fullName evidence="4">NmrA family transcriptional regulator</fullName>
    </recommendedName>
</protein>
<dbReference type="EMBL" id="AP009493">
    <property type="protein sequence ID" value="BAG17959.1"/>
    <property type="molecule type" value="Genomic_DNA"/>
</dbReference>
<proteinExistence type="predicted"/>
<dbReference type="eggNOG" id="COG0702">
    <property type="taxonomic scope" value="Bacteria"/>
</dbReference>
<dbReference type="SUPFAM" id="SSF51735">
    <property type="entry name" value="NAD(P)-binding Rossmann-fold domains"/>
    <property type="match status" value="1"/>
</dbReference>
<accession>B1VUB5</accession>
<dbReference type="PANTHER" id="PTHR43162">
    <property type="match status" value="1"/>
</dbReference>
<evidence type="ECO:0008006" key="4">
    <source>
        <dbReference type="Google" id="ProtNLM"/>
    </source>
</evidence>
<reference evidence="3" key="1">
    <citation type="journal article" date="2008" name="J. Bacteriol.">
        <title>Genome sequence of the streptomycin-producing microorganism Streptomyces griseus IFO 13350.</title>
        <authorList>
            <person name="Ohnishi Y."/>
            <person name="Ishikawa J."/>
            <person name="Hara H."/>
            <person name="Suzuki H."/>
            <person name="Ikenoya M."/>
            <person name="Ikeda H."/>
            <person name="Yamashita A."/>
            <person name="Hattori M."/>
            <person name="Horinouchi S."/>
        </authorList>
    </citation>
    <scope>NUCLEOTIDE SEQUENCE [LARGE SCALE GENOMIC DNA]</scope>
    <source>
        <strain evidence="3">JCM 4626 / NBRC 13350</strain>
    </source>
</reference>
<dbReference type="PANTHER" id="PTHR43162:SF1">
    <property type="entry name" value="PRESTALK A DIFFERENTIATION PROTEIN A"/>
    <property type="match status" value="1"/>
</dbReference>
<dbReference type="Gene3D" id="3.90.25.10">
    <property type="entry name" value="UDP-galactose 4-epimerase, domain 1"/>
    <property type="match status" value="1"/>
</dbReference>
<dbReference type="InterPro" id="IPR051604">
    <property type="entry name" value="Ergot_Alk_Oxidoreductase"/>
</dbReference>
<sequence length="320" mass="32930">MSGRSRNREAGAMTENAITRRDDNGGDGGNGGRGGGRVAERDAGVAAGTVLVTSGTGKTGRRVVERLTALGVPVRSGSRTGEVPFDWQDETGWAAALRGVRAAYVAYYPDLAVPGAAEAMAAFGRTAAACGVRRVVLLSGRGEPRAAVAEEALRGAAGAAEVTVVRSAFFAQNFSESALLEGVLGGEVVFPAGTTAEPFLDLDDLADVVVAALTGEGHAGAVYELTGPRSLTFAEAAEELGRASGRAVRYVPVTADAYASMLAEFEGFDPEAEFLAELFAALLDGRNAGTTDDVKRVLGREPKDFSVFVSEAAGDGAWHG</sequence>
<name>B1VUB5_STRGG</name>
<evidence type="ECO:0000313" key="3">
    <source>
        <dbReference type="Proteomes" id="UP000001685"/>
    </source>
</evidence>
<dbReference type="Gene3D" id="3.40.50.720">
    <property type="entry name" value="NAD(P)-binding Rossmann-like Domain"/>
    <property type="match status" value="1"/>
</dbReference>
<evidence type="ECO:0000256" key="1">
    <source>
        <dbReference type="SAM" id="MobiDB-lite"/>
    </source>
</evidence>
<dbReference type="HOGENOM" id="CLU_007383_10_6_11"/>
<dbReference type="InterPro" id="IPR036291">
    <property type="entry name" value="NAD(P)-bd_dom_sf"/>
</dbReference>
<feature type="region of interest" description="Disordered" evidence="1">
    <location>
        <begin position="1"/>
        <end position="39"/>
    </location>
</feature>
<dbReference type="Proteomes" id="UP000001685">
    <property type="component" value="Chromosome"/>
</dbReference>
<dbReference type="KEGG" id="sgr:SGR_1130"/>
<gene>
    <name evidence="2" type="ordered locus">SGR_1130</name>
</gene>
<dbReference type="AlphaFoldDB" id="B1VUB5"/>
<feature type="compositionally biased region" description="Gly residues" evidence="1">
    <location>
        <begin position="26"/>
        <end position="37"/>
    </location>
</feature>
<organism evidence="2 3">
    <name type="scientific">Streptomyces griseus subsp. griseus (strain JCM 4626 / CBS 651.72 / NBRC 13350 / KCC S-0626 / ISP 5235)</name>
    <dbReference type="NCBI Taxonomy" id="455632"/>
    <lineage>
        <taxon>Bacteria</taxon>
        <taxon>Bacillati</taxon>
        <taxon>Actinomycetota</taxon>
        <taxon>Actinomycetes</taxon>
        <taxon>Kitasatosporales</taxon>
        <taxon>Streptomycetaceae</taxon>
        <taxon>Streptomyces</taxon>
    </lineage>
</organism>